<dbReference type="OrthoDB" id="1356233at2"/>
<feature type="transmembrane region" description="Helical" evidence="2">
    <location>
        <begin position="160"/>
        <end position="185"/>
    </location>
</feature>
<dbReference type="EMBL" id="FNZR01000014">
    <property type="protein sequence ID" value="SEL93771.1"/>
    <property type="molecule type" value="Genomic_DNA"/>
</dbReference>
<keyword evidence="2" id="KW-0472">Membrane</keyword>
<gene>
    <name evidence="3" type="ORF">SAMN05421740_11452</name>
</gene>
<dbReference type="Proteomes" id="UP000198916">
    <property type="component" value="Unassembled WGS sequence"/>
</dbReference>
<sequence length="296" mass="33034">MSIKETFEKIERVIDKLYYSSSYVSTQSSDLKYTAKNLVSLKDAINELADIEFIQTEITELKSSALFKNYKDEDAFNSTDNSKILGGVQELRIGLEFLLNYYYSLNQGGDSVIQIKLPETKTFDELSKISNELKKSLELPLLDSNTDGRIEILTAESGSIWLMVSVGTVAAVNLVGAICWASAVIRKKMAEARIFEAHAKTLDLKNEALQNLIDAQEQQLKNIVIAEAEAIATNHYDNQAPETIARLKLSLETIADLIERGAKILPSSKEEDIKKVFPDYSNLALIESTIKQIANQ</sequence>
<accession>A0A1H7U9Z4</accession>
<feature type="coiled-coil region" evidence="1">
    <location>
        <begin position="199"/>
        <end position="226"/>
    </location>
</feature>
<keyword evidence="1" id="KW-0175">Coiled coil</keyword>
<keyword evidence="2" id="KW-1133">Transmembrane helix</keyword>
<evidence type="ECO:0000313" key="4">
    <source>
        <dbReference type="Proteomes" id="UP000198916"/>
    </source>
</evidence>
<organism evidence="3 4">
    <name type="scientific">Parapedobacter koreensis</name>
    <dbReference type="NCBI Taxonomy" id="332977"/>
    <lineage>
        <taxon>Bacteria</taxon>
        <taxon>Pseudomonadati</taxon>
        <taxon>Bacteroidota</taxon>
        <taxon>Sphingobacteriia</taxon>
        <taxon>Sphingobacteriales</taxon>
        <taxon>Sphingobacteriaceae</taxon>
        <taxon>Parapedobacter</taxon>
    </lineage>
</organism>
<reference evidence="4" key="1">
    <citation type="submission" date="2016-10" db="EMBL/GenBank/DDBJ databases">
        <authorList>
            <person name="Varghese N."/>
            <person name="Submissions S."/>
        </authorList>
    </citation>
    <scope>NUCLEOTIDE SEQUENCE [LARGE SCALE GENOMIC DNA]</scope>
    <source>
        <strain evidence="4">Jip14</strain>
    </source>
</reference>
<proteinExistence type="predicted"/>
<keyword evidence="2" id="KW-0812">Transmembrane</keyword>
<dbReference type="AlphaFoldDB" id="A0A1H7U9Z4"/>
<protein>
    <submittedName>
        <fullName evidence="3">Uncharacterized protein</fullName>
    </submittedName>
</protein>
<evidence type="ECO:0000256" key="2">
    <source>
        <dbReference type="SAM" id="Phobius"/>
    </source>
</evidence>
<dbReference type="RefSeq" id="WP_090609219.1">
    <property type="nucleotide sequence ID" value="NZ_FNZR01000014.1"/>
</dbReference>
<evidence type="ECO:0000313" key="3">
    <source>
        <dbReference type="EMBL" id="SEL93771.1"/>
    </source>
</evidence>
<keyword evidence="4" id="KW-1185">Reference proteome</keyword>
<evidence type="ECO:0000256" key="1">
    <source>
        <dbReference type="SAM" id="Coils"/>
    </source>
</evidence>
<name>A0A1H7U9Z4_9SPHI</name>